<keyword evidence="2" id="KW-1185">Reference proteome</keyword>
<organism evidence="1 2">
    <name type="scientific">Meloidogyne enterolobii</name>
    <name type="common">Root-knot nematode worm</name>
    <name type="synonym">Meloidogyne mayaguensis</name>
    <dbReference type="NCBI Taxonomy" id="390850"/>
    <lineage>
        <taxon>Eukaryota</taxon>
        <taxon>Metazoa</taxon>
        <taxon>Ecdysozoa</taxon>
        <taxon>Nematoda</taxon>
        <taxon>Chromadorea</taxon>
        <taxon>Rhabditida</taxon>
        <taxon>Tylenchina</taxon>
        <taxon>Tylenchomorpha</taxon>
        <taxon>Tylenchoidea</taxon>
        <taxon>Meloidogynidae</taxon>
        <taxon>Meloidogyninae</taxon>
        <taxon>Meloidogyne</taxon>
    </lineage>
</organism>
<evidence type="ECO:0000313" key="2">
    <source>
        <dbReference type="Proteomes" id="UP001497535"/>
    </source>
</evidence>
<dbReference type="EMBL" id="CAVMJV010000026">
    <property type="protein sequence ID" value="CAK5074504.1"/>
    <property type="molecule type" value="Genomic_DNA"/>
</dbReference>
<evidence type="ECO:0000313" key="1">
    <source>
        <dbReference type="EMBL" id="CAK5074504.1"/>
    </source>
</evidence>
<name>A0ACB0Z7F8_MELEN</name>
<comment type="caution">
    <text evidence="1">The sequence shown here is derived from an EMBL/GenBank/DDBJ whole genome shotgun (WGS) entry which is preliminary data.</text>
</comment>
<gene>
    <name evidence="1" type="ORF">MENTE1834_LOCUS21258</name>
</gene>
<reference evidence="1" key="1">
    <citation type="submission" date="2023-11" db="EMBL/GenBank/DDBJ databases">
        <authorList>
            <person name="Poullet M."/>
        </authorList>
    </citation>
    <scope>NUCLEOTIDE SEQUENCE</scope>
    <source>
        <strain evidence="1">E1834</strain>
    </source>
</reference>
<proteinExistence type="predicted"/>
<sequence>MPIYSISFTPLLSFVLINYFISIVESLWVCFEQNLALKIYLKVPPDYWATVYRNGQLEFGRSVDELITFLPELNSYIGYWLRVLFIITSCLLRIESRLCLKISVIIIFLDMFKKSFLSIKSFFCRIEDNPNTKQRIEGYGHVSIVNTDPPRFCGNFASFNTNESKNICGGFRVLACKKSNNRKKNPLNDDNWIYGSSKLSEKVAIAVNPNNGKLIRFSFADKPLEYRENVKILECSNDFPVEDILSTSWPYPTFPPIYGGKKNNLIDIKRFPPKTTTFPAPTTILLTKQVTTTLIPPVVEQTTTTTIPTTIKPQQLSNKGEIQETDYIELTGAGINWGLDKEFVKREEGNENLFNNSITNKLWREDSNILTTNHQYHQHRRKRFKMKRRQEY</sequence>
<dbReference type="Proteomes" id="UP001497535">
    <property type="component" value="Unassembled WGS sequence"/>
</dbReference>
<protein>
    <submittedName>
        <fullName evidence="1">Uncharacterized protein</fullName>
    </submittedName>
</protein>
<accession>A0ACB0Z7F8</accession>